<gene>
    <name evidence="3" type="ORF">H0A62_07420</name>
</gene>
<keyword evidence="4" id="KW-1185">Reference proteome</keyword>
<protein>
    <submittedName>
        <fullName evidence="3">Uncharacterized protein</fullName>
    </submittedName>
</protein>
<dbReference type="RefSeq" id="WP_130039026.1">
    <property type="nucleotide sequence ID" value="NZ_JACCEV010000002.1"/>
</dbReference>
<evidence type="ECO:0000313" key="3">
    <source>
        <dbReference type="EMBL" id="NYT85430.1"/>
    </source>
</evidence>
<dbReference type="OrthoDB" id="8688608at2"/>
<name>A0A853H072_9BURK</name>
<dbReference type="Proteomes" id="UP000554144">
    <property type="component" value="Unassembled WGS sequence"/>
</dbReference>
<evidence type="ECO:0000256" key="1">
    <source>
        <dbReference type="SAM" id="MobiDB-lite"/>
    </source>
</evidence>
<reference evidence="3 4" key="1">
    <citation type="submission" date="2020-07" db="EMBL/GenBank/DDBJ databases">
        <title>Taxonomic revisions and descriptions of new bacterial species based on genomic comparisons in the high-G+C-content subgroup of the family Alcaligenaceae.</title>
        <authorList>
            <person name="Szabo A."/>
            <person name="Felfoldi T."/>
        </authorList>
    </citation>
    <scope>NUCLEOTIDE SEQUENCE [LARGE SCALE GENOMIC DNA]</scope>
    <source>
        <strain evidence="3 4">DSM 25667</strain>
    </source>
</reference>
<keyword evidence="2" id="KW-1133">Transmembrane helix</keyword>
<sequence length="160" mass="17563">MNIQSFVWTIDLNGNGAYSAWELWEAAKWVYRIPGNLLLEGLGHVPYLSSLLHIHASEATGYASLNGGMASLLSLVIWVAAIFSVLTLSSPTVYEDDSTLDSGQSLIGMSTAANRQIAGPQKDQDFSADHHAHRPVSRANYAIPGTKPIRHKRHRRLIIT</sequence>
<dbReference type="EMBL" id="JACCEV010000002">
    <property type="protein sequence ID" value="NYT85430.1"/>
    <property type="molecule type" value="Genomic_DNA"/>
</dbReference>
<comment type="caution">
    <text evidence="3">The sequence shown here is derived from an EMBL/GenBank/DDBJ whole genome shotgun (WGS) entry which is preliminary data.</text>
</comment>
<feature type="transmembrane region" description="Helical" evidence="2">
    <location>
        <begin position="69"/>
        <end position="88"/>
    </location>
</feature>
<evidence type="ECO:0000313" key="4">
    <source>
        <dbReference type="Proteomes" id="UP000554144"/>
    </source>
</evidence>
<feature type="region of interest" description="Disordered" evidence="1">
    <location>
        <begin position="118"/>
        <end position="145"/>
    </location>
</feature>
<dbReference type="AlphaFoldDB" id="A0A853H072"/>
<evidence type="ECO:0000256" key="2">
    <source>
        <dbReference type="SAM" id="Phobius"/>
    </source>
</evidence>
<accession>A0A853H072</accession>
<keyword evidence="2" id="KW-0812">Transmembrane</keyword>
<proteinExistence type="predicted"/>
<keyword evidence="2" id="KW-0472">Membrane</keyword>
<organism evidence="3 4">
    <name type="scientific">Pollutimonas harenae</name>
    <dbReference type="NCBI Taxonomy" id="657015"/>
    <lineage>
        <taxon>Bacteria</taxon>
        <taxon>Pseudomonadati</taxon>
        <taxon>Pseudomonadota</taxon>
        <taxon>Betaproteobacteria</taxon>
        <taxon>Burkholderiales</taxon>
        <taxon>Alcaligenaceae</taxon>
        <taxon>Pollutimonas</taxon>
    </lineage>
</organism>